<evidence type="ECO:0000256" key="7">
    <source>
        <dbReference type="ARBA" id="ARBA00022837"/>
    </source>
</evidence>
<comment type="caution">
    <text evidence="11">The sequence shown here is derived from an EMBL/GenBank/DDBJ whole genome shotgun (WGS) entry which is preliminary data.</text>
</comment>
<dbReference type="GO" id="GO:0005262">
    <property type="term" value="F:calcium channel activity"/>
    <property type="evidence" value="ECO:0007669"/>
    <property type="project" value="UniProtKB-KW"/>
</dbReference>
<dbReference type="PROSITE" id="PS50088">
    <property type="entry name" value="ANK_REPEAT"/>
    <property type="match status" value="3"/>
</dbReference>
<evidence type="ECO:0000313" key="11">
    <source>
        <dbReference type="EMBL" id="RNA19974.1"/>
    </source>
</evidence>
<dbReference type="EMBL" id="REGN01003934">
    <property type="protein sequence ID" value="RNA19974.1"/>
    <property type="molecule type" value="Genomic_DNA"/>
</dbReference>
<keyword evidence="2" id="KW-0813">Transport</keyword>
<gene>
    <name evidence="11" type="ORF">BpHYR1_051514</name>
</gene>
<keyword evidence="12" id="KW-1185">Reference proteome</keyword>
<evidence type="ECO:0000256" key="4">
    <source>
        <dbReference type="ARBA" id="ARBA00022568"/>
    </source>
</evidence>
<keyword evidence="3" id="KW-0472">Membrane</keyword>
<dbReference type="GO" id="GO:0005886">
    <property type="term" value="C:plasma membrane"/>
    <property type="evidence" value="ECO:0007669"/>
    <property type="project" value="UniProtKB-SubCell"/>
</dbReference>
<feature type="repeat" description="ANK" evidence="10">
    <location>
        <begin position="250"/>
        <end position="282"/>
    </location>
</feature>
<dbReference type="InterPro" id="IPR024862">
    <property type="entry name" value="TRPV"/>
</dbReference>
<keyword evidence="4" id="KW-0109">Calcium transport</keyword>
<dbReference type="GO" id="GO:0098703">
    <property type="term" value="P:calcium ion import across plasma membrane"/>
    <property type="evidence" value="ECO:0007669"/>
    <property type="project" value="TreeGrafter"/>
</dbReference>
<evidence type="ECO:0000256" key="1">
    <source>
        <dbReference type="ARBA" id="ARBA00004651"/>
    </source>
</evidence>
<comment type="subcellular location">
    <subcellularLocation>
        <location evidence="1">Cell membrane</location>
        <topology evidence="1">Multi-pass membrane protein</topology>
    </subcellularLocation>
</comment>
<evidence type="ECO:0000256" key="5">
    <source>
        <dbReference type="ARBA" id="ARBA00022673"/>
    </source>
</evidence>
<evidence type="ECO:0000256" key="8">
    <source>
        <dbReference type="ARBA" id="ARBA00023065"/>
    </source>
</evidence>
<dbReference type="PANTHER" id="PTHR10582:SF28">
    <property type="entry name" value="NANCHUNG, ISOFORM B"/>
    <property type="match status" value="1"/>
</dbReference>
<accession>A0A3M7R974</accession>
<keyword evidence="11" id="KW-0675">Receptor</keyword>
<keyword evidence="9" id="KW-0407">Ion channel</keyword>
<evidence type="ECO:0000256" key="6">
    <source>
        <dbReference type="ARBA" id="ARBA00022737"/>
    </source>
</evidence>
<evidence type="ECO:0000256" key="3">
    <source>
        <dbReference type="ARBA" id="ARBA00022475"/>
    </source>
</evidence>
<dbReference type="PROSITE" id="PS50297">
    <property type="entry name" value="ANK_REP_REGION"/>
    <property type="match status" value="3"/>
</dbReference>
<evidence type="ECO:0000256" key="9">
    <source>
        <dbReference type="ARBA" id="ARBA00023303"/>
    </source>
</evidence>
<dbReference type="InterPro" id="IPR002110">
    <property type="entry name" value="Ankyrin_rpt"/>
</dbReference>
<dbReference type="AlphaFoldDB" id="A0A3M7R974"/>
<sequence length="446" mass="51822">MEVRLKNSLSTFFQMGNKQSNKEINKILFDDDLDKPDIYRLISKKGGGELVELAILAHRTKDFSRLDNFISSECKKFLINSGKGENIPLEDINKFRFKYEIVPTKSRSKLDRLCKRKKIEEFQVEYHTKFVCFDLNERGYNGETLLHLCLSNNSFIHDLIAKRLVKLFPSMVKDFCIGDEHFGETALHIAIVNDDPFMMKILLDNGSDLHQRCTGKFFLPDDQKESRQNFLLNEIPTLPIETNYDGLSYFGEYPLSFAAVLNHEDCVRLLLASGADPNRQDSNGNTVLHLLIIHNNFPLFKLLVAYNADLSIKNKQDYTPLTLATELCRQEIFFFILETLREVYWIYADISCAAYPLKHVDTISQNGKIDTKSVLYLILEKVDHKYRSIKIIDTEEHLKLMDGCLTSLLQKKWTTFIKFRFSSLSLEYIYLLHLSTIFRIYSSNNH</sequence>
<keyword evidence="6" id="KW-0677">Repeat</keyword>
<dbReference type="STRING" id="10195.A0A3M7R974"/>
<feature type="repeat" description="ANK" evidence="10">
    <location>
        <begin position="283"/>
        <end position="315"/>
    </location>
</feature>
<evidence type="ECO:0000313" key="12">
    <source>
        <dbReference type="Proteomes" id="UP000276133"/>
    </source>
</evidence>
<dbReference type="SUPFAM" id="SSF48403">
    <property type="entry name" value="Ankyrin repeat"/>
    <property type="match status" value="1"/>
</dbReference>
<feature type="repeat" description="ANK" evidence="10">
    <location>
        <begin position="182"/>
        <end position="214"/>
    </location>
</feature>
<dbReference type="Pfam" id="PF12796">
    <property type="entry name" value="Ank_2"/>
    <property type="match status" value="2"/>
</dbReference>
<dbReference type="Gene3D" id="1.25.40.20">
    <property type="entry name" value="Ankyrin repeat-containing domain"/>
    <property type="match status" value="1"/>
</dbReference>
<keyword evidence="8" id="KW-0406">Ion transport</keyword>
<keyword evidence="10" id="KW-0040">ANK repeat</keyword>
<keyword evidence="5" id="KW-0107">Calcium channel</keyword>
<dbReference type="OrthoDB" id="533508at2759"/>
<dbReference type="InterPro" id="IPR036770">
    <property type="entry name" value="Ankyrin_rpt-contain_sf"/>
</dbReference>
<keyword evidence="3" id="KW-1003">Cell membrane</keyword>
<evidence type="ECO:0000256" key="10">
    <source>
        <dbReference type="PROSITE-ProRule" id="PRU00023"/>
    </source>
</evidence>
<dbReference type="SMART" id="SM00248">
    <property type="entry name" value="ANK"/>
    <property type="match status" value="5"/>
</dbReference>
<name>A0A3M7R974_BRAPC</name>
<reference evidence="11 12" key="1">
    <citation type="journal article" date="2018" name="Sci. Rep.">
        <title>Genomic signatures of local adaptation to the degree of environmental predictability in rotifers.</title>
        <authorList>
            <person name="Franch-Gras L."/>
            <person name="Hahn C."/>
            <person name="Garcia-Roger E.M."/>
            <person name="Carmona M.J."/>
            <person name="Serra M."/>
            <person name="Gomez A."/>
        </authorList>
    </citation>
    <scope>NUCLEOTIDE SEQUENCE [LARGE SCALE GENOMIC DNA]</scope>
    <source>
        <strain evidence="11">HYR1</strain>
    </source>
</reference>
<dbReference type="Proteomes" id="UP000276133">
    <property type="component" value="Unassembled WGS sequence"/>
</dbReference>
<protein>
    <submittedName>
        <fullName evidence="11">Transient receptor potential cation channel subfamily V member 6-like isoform X2</fullName>
    </submittedName>
</protein>
<evidence type="ECO:0000256" key="2">
    <source>
        <dbReference type="ARBA" id="ARBA00022448"/>
    </source>
</evidence>
<organism evidence="11 12">
    <name type="scientific">Brachionus plicatilis</name>
    <name type="common">Marine rotifer</name>
    <name type="synonym">Brachionus muelleri</name>
    <dbReference type="NCBI Taxonomy" id="10195"/>
    <lineage>
        <taxon>Eukaryota</taxon>
        <taxon>Metazoa</taxon>
        <taxon>Spiralia</taxon>
        <taxon>Gnathifera</taxon>
        <taxon>Rotifera</taxon>
        <taxon>Eurotatoria</taxon>
        <taxon>Monogononta</taxon>
        <taxon>Pseudotrocha</taxon>
        <taxon>Ploima</taxon>
        <taxon>Brachionidae</taxon>
        <taxon>Brachionus</taxon>
    </lineage>
</organism>
<dbReference type="PANTHER" id="PTHR10582">
    <property type="entry name" value="TRANSIENT RECEPTOR POTENTIAL ION CHANNEL PROTEIN"/>
    <property type="match status" value="1"/>
</dbReference>
<keyword evidence="7" id="KW-0106">Calcium</keyword>
<proteinExistence type="predicted"/>